<evidence type="ECO:0000313" key="13">
    <source>
        <dbReference type="EMBL" id="CBY18476.1"/>
    </source>
</evidence>
<comment type="catalytic activity">
    <reaction evidence="11">
        <text>ribonucleotidyl-uridine-RNA = a 5'-end dephospho-uridine-RNA + a 3'-end 2',3'-cyclophospho-ribonucleotide-RNA</text>
        <dbReference type="Rhea" id="RHEA:67792"/>
        <dbReference type="Rhea" id="RHEA-COMP:10464"/>
        <dbReference type="Rhea" id="RHEA-COMP:17354"/>
        <dbReference type="Rhea" id="RHEA-COMP:17356"/>
        <dbReference type="ChEBI" id="CHEBI:83064"/>
        <dbReference type="ChEBI" id="CHEBI:173117"/>
        <dbReference type="ChEBI" id="CHEBI:173224"/>
    </reaction>
</comment>
<dbReference type="EC" id="4.6.1.-" evidence="11"/>
<comment type="similarity">
    <text evidence="2 11">Belongs to the ENDOU family.</text>
</comment>
<proteinExistence type="inferred from homology"/>
<evidence type="ECO:0000256" key="4">
    <source>
        <dbReference type="ARBA" id="ARBA00022722"/>
    </source>
</evidence>
<evidence type="ECO:0000256" key="11">
    <source>
        <dbReference type="RuleBase" id="RU367085"/>
    </source>
</evidence>
<dbReference type="PANTHER" id="PTHR12439:SF11">
    <property type="entry name" value="URIDYLATE-SPECIFIC ENDORIBONUCLEASE"/>
    <property type="match status" value="1"/>
</dbReference>
<feature type="domain" description="EndoU" evidence="12">
    <location>
        <begin position="18"/>
        <end position="292"/>
    </location>
</feature>
<dbReference type="InterPro" id="IPR039787">
    <property type="entry name" value="ENDOU"/>
</dbReference>
<dbReference type="PROSITE" id="PS51959">
    <property type="entry name" value="ENDOU"/>
    <property type="match status" value="1"/>
</dbReference>
<dbReference type="GO" id="GO:0016787">
    <property type="term" value="F:hydrolase activity"/>
    <property type="evidence" value="ECO:0007669"/>
    <property type="project" value="UniProtKB-KW"/>
</dbReference>
<comment type="subunit">
    <text evidence="3 11">Monomer.</text>
</comment>
<evidence type="ECO:0000256" key="5">
    <source>
        <dbReference type="ARBA" id="ARBA00022723"/>
    </source>
</evidence>
<keyword evidence="4 11" id="KW-0540">Nuclease</keyword>
<evidence type="ECO:0000256" key="9">
    <source>
        <dbReference type="ARBA" id="ARBA00023211"/>
    </source>
</evidence>
<accession>E4X5A7</accession>
<keyword evidence="16" id="KW-1185">Reference proteome</keyword>
<evidence type="ECO:0000259" key="12">
    <source>
        <dbReference type="PROSITE" id="PS51959"/>
    </source>
</evidence>
<evidence type="ECO:0000313" key="14">
    <source>
        <dbReference type="EMBL" id="CBY31783.1"/>
    </source>
</evidence>
<dbReference type="Proteomes" id="UP000011014">
    <property type="component" value="Unassembled WGS sequence"/>
</dbReference>
<gene>
    <name evidence="13" type="ORF">GSOID_T00002339001</name>
    <name evidence="15" type="ORF">GSOID_T00023170001</name>
    <name evidence="14" type="ORF">GSOID_T00028995001</name>
</gene>
<evidence type="ECO:0000256" key="1">
    <source>
        <dbReference type="ARBA" id="ARBA00001936"/>
    </source>
</evidence>
<reference evidence="13 16" key="1">
    <citation type="journal article" date="2010" name="Science">
        <title>Plasticity of animal genome architecture unmasked by rapid evolution of a pelagic tunicate.</title>
        <authorList>
            <person name="Denoeud F."/>
            <person name="Henriet S."/>
            <person name="Mungpakdee S."/>
            <person name="Aury J.M."/>
            <person name="Da Silva C."/>
            <person name="Brinkmann H."/>
            <person name="Mikhaleva J."/>
            <person name="Olsen L.C."/>
            <person name="Jubin C."/>
            <person name="Canestro C."/>
            <person name="Bouquet J.M."/>
            <person name="Danks G."/>
            <person name="Poulain J."/>
            <person name="Campsteijn C."/>
            <person name="Adamski M."/>
            <person name="Cross I."/>
            <person name="Yadetie F."/>
            <person name="Muffato M."/>
            <person name="Louis A."/>
            <person name="Butcher S."/>
            <person name="Tsagkogeorga G."/>
            <person name="Konrad A."/>
            <person name="Singh S."/>
            <person name="Jensen M.F."/>
            <person name="Cong E.H."/>
            <person name="Eikeseth-Otteraa H."/>
            <person name="Noel B."/>
            <person name="Anthouard V."/>
            <person name="Porcel B.M."/>
            <person name="Kachouri-Lafond R."/>
            <person name="Nishino A."/>
            <person name="Ugolini M."/>
            <person name="Chourrout P."/>
            <person name="Nishida H."/>
            <person name="Aasland R."/>
            <person name="Huzurbazar S."/>
            <person name="Westhof E."/>
            <person name="Delsuc F."/>
            <person name="Lehrach H."/>
            <person name="Reinhardt R."/>
            <person name="Weissenbach J."/>
            <person name="Roy S.W."/>
            <person name="Artiguenave F."/>
            <person name="Postlethwait J.H."/>
            <person name="Manak J.R."/>
            <person name="Thompson E.M."/>
            <person name="Jaillon O."/>
            <person name="Du Pasquier L."/>
            <person name="Boudinot P."/>
            <person name="Liberles D.A."/>
            <person name="Volff J.N."/>
            <person name="Philippe H."/>
            <person name="Lenhard B."/>
            <person name="Roest Crollius H."/>
            <person name="Wincker P."/>
            <person name="Chourrout D."/>
        </authorList>
    </citation>
    <scope>NUCLEOTIDE SEQUENCE [LARGE SCALE GENOMIC DNA]</scope>
</reference>
<evidence type="ECO:0000256" key="10">
    <source>
        <dbReference type="ARBA" id="ARBA00023239"/>
    </source>
</evidence>
<dbReference type="GO" id="GO:0004521">
    <property type="term" value="F:RNA endonuclease activity"/>
    <property type="evidence" value="ECO:0007669"/>
    <property type="project" value="UniProtKB-UniRule"/>
</dbReference>
<dbReference type="PANTHER" id="PTHR12439">
    <property type="entry name" value="PLACENTAL PROTEIN 11-RELATED"/>
    <property type="match status" value="1"/>
</dbReference>
<dbReference type="EMBL" id="FN656275">
    <property type="protein sequence ID" value="CBY41115.1"/>
    <property type="molecule type" value="Genomic_DNA"/>
</dbReference>
<keyword evidence="6 11" id="KW-0255">Endonuclease</keyword>
<name>E4X5A7_OIKDI</name>
<evidence type="ECO:0000256" key="3">
    <source>
        <dbReference type="ARBA" id="ARBA00011245"/>
    </source>
</evidence>
<dbReference type="AlphaFoldDB" id="E4X5A7"/>
<comment type="cofactor">
    <cofactor evidence="1 11">
        <name>Mn(2+)</name>
        <dbReference type="ChEBI" id="CHEBI:29035"/>
    </cofactor>
</comment>
<dbReference type="InterPro" id="IPR037227">
    <property type="entry name" value="EndoU-like"/>
</dbReference>
<dbReference type="SUPFAM" id="SSF142877">
    <property type="entry name" value="EndoU-like"/>
    <property type="match status" value="1"/>
</dbReference>
<dbReference type="EMBL" id="FN653025">
    <property type="protein sequence ID" value="CBY18476.1"/>
    <property type="molecule type" value="Genomic_DNA"/>
</dbReference>
<dbReference type="OrthoDB" id="430326at2759"/>
<keyword evidence="9 11" id="KW-0464">Manganese</keyword>
<organism evidence="13 16">
    <name type="scientific">Oikopleura dioica</name>
    <name type="common">Tunicate</name>
    <dbReference type="NCBI Taxonomy" id="34765"/>
    <lineage>
        <taxon>Eukaryota</taxon>
        <taxon>Metazoa</taxon>
        <taxon>Chordata</taxon>
        <taxon>Tunicata</taxon>
        <taxon>Appendicularia</taxon>
        <taxon>Copelata</taxon>
        <taxon>Oikopleuridae</taxon>
        <taxon>Oikopleura</taxon>
    </lineage>
</organism>
<keyword evidence="7 11" id="KW-0378">Hydrolase</keyword>
<dbReference type="GO" id="GO:0046872">
    <property type="term" value="F:metal ion binding"/>
    <property type="evidence" value="ECO:0007669"/>
    <property type="project" value="UniProtKB-UniRule"/>
</dbReference>
<keyword evidence="10" id="KW-0456">Lyase</keyword>
<dbReference type="CDD" id="cd21159">
    <property type="entry name" value="XendoU"/>
    <property type="match status" value="1"/>
</dbReference>
<evidence type="ECO:0000313" key="15">
    <source>
        <dbReference type="EMBL" id="CBY41115.1"/>
    </source>
</evidence>
<evidence type="ECO:0000256" key="7">
    <source>
        <dbReference type="ARBA" id="ARBA00022801"/>
    </source>
</evidence>
<dbReference type="GO" id="GO:0003723">
    <property type="term" value="F:RNA binding"/>
    <property type="evidence" value="ECO:0007669"/>
    <property type="project" value="UniProtKB-UniRule"/>
</dbReference>
<protein>
    <recommendedName>
        <fullName evidence="11">Uridylate-specific endoribonuclease</fullName>
        <ecNumber evidence="11">4.6.1.-</ecNumber>
    </recommendedName>
</protein>
<dbReference type="Proteomes" id="UP000001307">
    <property type="component" value="Unassembled WGS sequence"/>
</dbReference>
<sequence length="292" mass="34067">MEFIHKVRDMDDEERDALWSEFSDFSNQLWNYDGNAAIVGQDFEIDLGGRTRYNDDEDQAEDPLFASLSEDLINRPTYYTFMKLMDNYSSETGLAEDISEEEIEEQWTFLDAICESDVMWNIHQWLLSKDLAPEDMDEFKENLNNVWFNMYGRSYETRKRRTEDSSAFEHIFVGETRDGEVLGFHNWMRFYQLEKHGILDYKGYYPKYGHEDDDSPVSITIKFSCEAKGIDVEKPKGGFLLGTSPEFEVGLYTAALILSGGRDATIPITLRDYDLNLKVYCKNDRFMTAYCA</sequence>
<evidence type="ECO:0000313" key="16">
    <source>
        <dbReference type="Proteomes" id="UP000001307"/>
    </source>
</evidence>
<dbReference type="GO" id="GO:0016829">
    <property type="term" value="F:lyase activity"/>
    <property type="evidence" value="ECO:0007669"/>
    <property type="project" value="UniProtKB-KW"/>
</dbReference>
<keyword evidence="8 11" id="KW-0694">RNA-binding</keyword>
<dbReference type="Pfam" id="PF09412">
    <property type="entry name" value="XendoU"/>
    <property type="match status" value="1"/>
</dbReference>
<evidence type="ECO:0000256" key="8">
    <source>
        <dbReference type="ARBA" id="ARBA00022884"/>
    </source>
</evidence>
<dbReference type="InterPro" id="IPR018998">
    <property type="entry name" value="EndoU_C"/>
</dbReference>
<evidence type="ECO:0000256" key="2">
    <source>
        <dbReference type="ARBA" id="ARBA00010168"/>
    </source>
</evidence>
<evidence type="ECO:0000256" key="6">
    <source>
        <dbReference type="ARBA" id="ARBA00022759"/>
    </source>
</evidence>
<keyword evidence="5 11" id="KW-0479">Metal-binding</keyword>
<dbReference type="EMBL" id="FN654317">
    <property type="protein sequence ID" value="CBY31783.1"/>
    <property type="molecule type" value="Genomic_DNA"/>
</dbReference>